<dbReference type="Proteomes" id="UP000235786">
    <property type="component" value="Unassembled WGS sequence"/>
</dbReference>
<dbReference type="EMBL" id="KZ613949">
    <property type="protein sequence ID" value="PMD37314.1"/>
    <property type="molecule type" value="Genomic_DNA"/>
</dbReference>
<keyword evidence="1" id="KW-1133">Transmembrane helix</keyword>
<reference evidence="2 3" key="1">
    <citation type="submission" date="2016-04" db="EMBL/GenBank/DDBJ databases">
        <title>A degradative enzymes factory behind the ericoid mycorrhizal symbiosis.</title>
        <authorList>
            <consortium name="DOE Joint Genome Institute"/>
            <person name="Martino E."/>
            <person name="Morin E."/>
            <person name="Grelet G."/>
            <person name="Kuo A."/>
            <person name="Kohler A."/>
            <person name="Daghino S."/>
            <person name="Barry K."/>
            <person name="Choi C."/>
            <person name="Cichocki N."/>
            <person name="Clum A."/>
            <person name="Copeland A."/>
            <person name="Hainaut M."/>
            <person name="Haridas S."/>
            <person name="Labutti K."/>
            <person name="Lindquist E."/>
            <person name="Lipzen A."/>
            <person name="Khouja H.-R."/>
            <person name="Murat C."/>
            <person name="Ohm R."/>
            <person name="Olson A."/>
            <person name="Spatafora J."/>
            <person name="Veneault-Fourrey C."/>
            <person name="Henrissat B."/>
            <person name="Grigoriev I."/>
            <person name="Martin F."/>
            <person name="Perotto S."/>
        </authorList>
    </citation>
    <scope>NUCLEOTIDE SEQUENCE [LARGE SCALE GENOMIC DNA]</scope>
    <source>
        <strain evidence="2 3">F</strain>
    </source>
</reference>
<gene>
    <name evidence="2" type="ORF">L207DRAFT_636041</name>
</gene>
<dbReference type="AlphaFoldDB" id="A0A2J6RFM5"/>
<evidence type="ECO:0000313" key="2">
    <source>
        <dbReference type="EMBL" id="PMD37314.1"/>
    </source>
</evidence>
<accession>A0A2J6RFM5</accession>
<protein>
    <submittedName>
        <fullName evidence="2">Uncharacterized protein</fullName>
    </submittedName>
</protein>
<feature type="transmembrane region" description="Helical" evidence="1">
    <location>
        <begin position="33"/>
        <end position="57"/>
    </location>
</feature>
<keyword evidence="3" id="KW-1185">Reference proteome</keyword>
<dbReference type="OrthoDB" id="3540210at2759"/>
<sequence length="674" mass="73352">MSTAAIFTGPWVNHSHGLLIGATLTLKTRDAGFLLAVLVVVVGAAGRAFWFIASYVLHQLRCNEDSHDALFYQQQAILKNSAGSLGWQIWKSRTLSYILAALFVAAAFGAASIFTAQVTKSVNSEFLIHDPDCGFWEFPSSQGTPWQLKTLNDSISAAAYARACYGNNETTSPQCTSYTTSQIPWASNKNASCPFAAGTCLMGDTAAYQMDTGPMDSHIILGLNAEASDRVTLRKVGTCAPIHTKPFAQIVNRTYDTAGDQDEYIDYNMGPILDSATYTYSYNTHTVLTNVGYNLVAESSLAGEVDAWEPIPNFNRTDADVSMYFLSANSVGYSYPNSDPMFSANIETTISVPSITGGPNLTMVYYSADYWVNVVGCTDQYQICNPAKPGPEGQDTLCTPLGPLGALPLELLNIGLNNYQIETSATLVIAMRSASIFYAVYGRGSSALQTSDSVFQLVSQFQIAEIPDNRWQTELAGWFDISLVTLQQALVEKASGPANIVNQGGSIVSPGPNDSLGRKLCNSQMIRNVSGYENFSTFGVALILIIGTTLVILGWTLDIIVGFFQRYLFRRNFARLSWASDSYLQLQRMAYEGAGYTDWKYCADYVPVSGDLDRASQRLGPLNIDDLDHPRFARSVTAATGGWSPTQSKTPEVTVKDEGSHQEGYPMLGWEAGV</sequence>
<name>A0A2J6RFM5_HYAVF</name>
<organism evidence="2 3">
    <name type="scientific">Hyaloscypha variabilis (strain UAMH 11265 / GT02V1 / F)</name>
    <name type="common">Meliniomyces variabilis</name>
    <dbReference type="NCBI Taxonomy" id="1149755"/>
    <lineage>
        <taxon>Eukaryota</taxon>
        <taxon>Fungi</taxon>
        <taxon>Dikarya</taxon>
        <taxon>Ascomycota</taxon>
        <taxon>Pezizomycotina</taxon>
        <taxon>Leotiomycetes</taxon>
        <taxon>Helotiales</taxon>
        <taxon>Hyaloscyphaceae</taxon>
        <taxon>Hyaloscypha</taxon>
        <taxon>Hyaloscypha variabilis</taxon>
    </lineage>
</organism>
<keyword evidence="1" id="KW-0472">Membrane</keyword>
<feature type="transmembrane region" description="Helical" evidence="1">
    <location>
        <begin position="95"/>
        <end position="114"/>
    </location>
</feature>
<keyword evidence="1" id="KW-0812">Transmembrane</keyword>
<proteinExistence type="predicted"/>
<evidence type="ECO:0000256" key="1">
    <source>
        <dbReference type="SAM" id="Phobius"/>
    </source>
</evidence>
<feature type="transmembrane region" description="Helical" evidence="1">
    <location>
        <begin position="538"/>
        <end position="564"/>
    </location>
</feature>
<evidence type="ECO:0000313" key="3">
    <source>
        <dbReference type="Proteomes" id="UP000235786"/>
    </source>
</evidence>